<evidence type="ECO:0000313" key="3">
    <source>
        <dbReference type="Proteomes" id="UP001188597"/>
    </source>
</evidence>
<protein>
    <recommendedName>
        <fullName evidence="1">MATH domain-containing protein</fullName>
    </recommendedName>
</protein>
<evidence type="ECO:0000313" key="2">
    <source>
        <dbReference type="EMBL" id="KAK3020837.1"/>
    </source>
</evidence>
<dbReference type="SMART" id="SM00061">
    <property type="entry name" value="MATH"/>
    <property type="match status" value="1"/>
</dbReference>
<dbReference type="InterPro" id="IPR008974">
    <property type="entry name" value="TRAF-like"/>
</dbReference>
<dbReference type="InterPro" id="IPR002083">
    <property type="entry name" value="MATH/TRAF_dom"/>
</dbReference>
<feature type="domain" description="MATH" evidence="1">
    <location>
        <begin position="32"/>
        <end position="172"/>
    </location>
</feature>
<dbReference type="AlphaFoldDB" id="A0AA89B0S1"/>
<organism evidence="2 3">
    <name type="scientific">Escallonia herrerae</name>
    <dbReference type="NCBI Taxonomy" id="1293975"/>
    <lineage>
        <taxon>Eukaryota</taxon>
        <taxon>Viridiplantae</taxon>
        <taxon>Streptophyta</taxon>
        <taxon>Embryophyta</taxon>
        <taxon>Tracheophyta</taxon>
        <taxon>Spermatophyta</taxon>
        <taxon>Magnoliopsida</taxon>
        <taxon>eudicotyledons</taxon>
        <taxon>Gunneridae</taxon>
        <taxon>Pentapetalae</taxon>
        <taxon>asterids</taxon>
        <taxon>campanulids</taxon>
        <taxon>Escalloniales</taxon>
        <taxon>Escalloniaceae</taxon>
        <taxon>Escallonia</taxon>
    </lineage>
</organism>
<keyword evidence="3" id="KW-1185">Reference proteome</keyword>
<sequence>MEDRSLNPFLVSNVDRISSSLTHDHQLFGSGTDDYILKVEAFSRLPDMLLALEVDAYGSGIFEAGGYKWRMHLYPDGDKIHDADGYVSLYLVLAEEANSLPMGWEIDVNFRLFVHDQIRDRYYTIQDVNGKVRRFTEMKTQHGFAKLISLATFRDNANGYLVCDTCLFGAEVFVIQNTKRARSCISMEQSEYSSSPVSWKVHNFSKLNHGRILELFPRGDESHKGKLSIYLHVVDSTTSFGYNYVRDWWFGRDRISTRWPWDGGVLGEFTVRVIDQFDSPPIPETGPLKFANSCRSMISLTSSRFAAALDDGMWKLFISTPGILHLLWLWKV</sequence>
<dbReference type="PROSITE" id="PS50144">
    <property type="entry name" value="MATH"/>
    <property type="match status" value="1"/>
</dbReference>
<evidence type="ECO:0000259" key="1">
    <source>
        <dbReference type="PROSITE" id="PS50144"/>
    </source>
</evidence>
<dbReference type="Pfam" id="PF22486">
    <property type="entry name" value="MATH_2"/>
    <property type="match status" value="1"/>
</dbReference>
<dbReference type="SUPFAM" id="SSF49599">
    <property type="entry name" value="TRAF domain-like"/>
    <property type="match status" value="2"/>
</dbReference>
<dbReference type="CDD" id="cd00121">
    <property type="entry name" value="MATH"/>
    <property type="match status" value="2"/>
</dbReference>
<reference evidence="2" key="1">
    <citation type="submission" date="2022-12" db="EMBL/GenBank/DDBJ databases">
        <title>Draft genome assemblies for two species of Escallonia (Escalloniales).</title>
        <authorList>
            <person name="Chanderbali A."/>
            <person name="Dervinis C."/>
            <person name="Anghel I."/>
            <person name="Soltis D."/>
            <person name="Soltis P."/>
            <person name="Zapata F."/>
        </authorList>
    </citation>
    <scope>NUCLEOTIDE SEQUENCE</scope>
    <source>
        <strain evidence="2">UCBG64.0493</strain>
        <tissue evidence="2">Leaf</tissue>
    </source>
</reference>
<gene>
    <name evidence="2" type="ORF">RJ639_045519</name>
</gene>
<dbReference type="Proteomes" id="UP001188597">
    <property type="component" value="Unassembled WGS sequence"/>
</dbReference>
<comment type="caution">
    <text evidence="2">The sequence shown here is derived from an EMBL/GenBank/DDBJ whole genome shotgun (WGS) entry which is preliminary data.</text>
</comment>
<dbReference type="EMBL" id="JAVXUP010000793">
    <property type="protein sequence ID" value="KAK3020837.1"/>
    <property type="molecule type" value="Genomic_DNA"/>
</dbReference>
<proteinExistence type="predicted"/>
<dbReference type="PANTHER" id="PTHR46162:SF40">
    <property type="entry name" value="TRAF-LIKE FAMILY PROTEIN"/>
    <property type="match status" value="1"/>
</dbReference>
<dbReference type="Gene3D" id="2.60.210.10">
    <property type="entry name" value="Apoptosis, Tumor Necrosis Factor Receptor Associated Protein 2, Chain A"/>
    <property type="match status" value="1"/>
</dbReference>
<dbReference type="PANTHER" id="PTHR46162">
    <property type="entry name" value="TRAF-LIKE FAMILY PROTEIN"/>
    <property type="match status" value="1"/>
</dbReference>
<accession>A0AA89B0S1</accession>
<name>A0AA89B0S1_9ASTE</name>